<name>A0A4U3L7J4_9BACT</name>
<dbReference type="InterPro" id="IPR016007">
    <property type="entry name" value="Alpha_rhamnosid"/>
</dbReference>
<dbReference type="EC" id="3.2.1.40" evidence="2"/>
<gene>
    <name evidence="9" type="ORF">FC093_05020</name>
</gene>
<feature type="domain" description="Alpha-L-rhamnosidase concanavalin-like" evidence="5">
    <location>
        <begin position="362"/>
        <end position="449"/>
    </location>
</feature>
<dbReference type="SUPFAM" id="SSF48208">
    <property type="entry name" value="Six-hairpin glycosidases"/>
    <property type="match status" value="1"/>
</dbReference>
<proteinExistence type="predicted"/>
<evidence type="ECO:0000256" key="4">
    <source>
        <dbReference type="SAM" id="SignalP"/>
    </source>
</evidence>
<evidence type="ECO:0000313" key="10">
    <source>
        <dbReference type="Proteomes" id="UP000305848"/>
    </source>
</evidence>
<dbReference type="InterPro" id="IPR035396">
    <property type="entry name" value="Bac_rhamnosid6H"/>
</dbReference>
<dbReference type="OrthoDB" id="9766741at2"/>
<dbReference type="Proteomes" id="UP000305848">
    <property type="component" value="Unassembled WGS sequence"/>
</dbReference>
<feature type="signal peptide" evidence="4">
    <location>
        <begin position="1"/>
        <end position="21"/>
    </location>
</feature>
<sequence length="912" mass="102165">MRHILFCYLIVFSFKCSFAQALTVGNLCCEYKQDPVGIDNIQPHLSWQLLSSEKNILQTAYQVMVSDDSLSLIHDTADIWNSNKIVSAASIQVAYAGKPLQATKKYYWKVKVWDNKDHVSPYSNIASWQMGLLTKADWKNAQWIAYDILPDSNKIIPAVHGNGDLAWGQGKDILPLFRKAFTIYNTVKRATVFISGLGHFELSINGKKTGDHFLDPGWTKYDKHALYVSFDVTNQLKQGSNAMGVTLGNGFYYIPRERYRKLTGAFGYPKMICRLLVEYADGTSENIVSDASWKTAPSPTIFSSIYGGEDYDATMEQHGWDSPDFNDVSWKKVVLTEGPALEAQYEEPLKIMQVLPVVKKTKLKDDVWVYDIAQNMSGIPELTVKGKKGDTVKIITAELLKEDGTVNQQATGKPNFYQYILKGDSIETWHPKFTYYGFRYIQVEKAVPANESNAAGLPVVVDLKGLHIRNAAAEAGTFTCSNELFNKTHQLIDWAIRSNMVSVFTDCPHREKLGWLEEAHLMGSSVKSRYNIAALGRKVVRDMIISQTADGLIPDIAPEYVQFVSGFRDSPEWGSCGVLLPWYLYQWYGDKQVLQESYNMMQRYVAYLEKKSDNHILSYGLGDWFDLGPNSPGESQLTPKGVTATAIYYYDLYILSKIAKILNKPEDAAKYNKWGEAVKLAFNNKFFNSTTKQYGTGSQTANAIAVYMKLVNDKDKAAVVNNIVKDLRNRNNALTAGDIGFRYLLKVLDEAGRSDVIFDMNNRSDVPGYGYQLAHGATALTESWQALAVVSNNHFMLGHIMEWFYAGLAGISEAEDAVGYNKIVIRPQVVGDVTYAKASFQSPYGLISSDWKAGDTFELNVTIPVNTTAVVYLPVKNTSVIMKDNKLIKPLTIEHDKALVAIGSGSYQFMVK</sequence>
<dbReference type="InterPro" id="IPR013783">
    <property type="entry name" value="Ig-like_fold"/>
</dbReference>
<dbReference type="InterPro" id="IPR008928">
    <property type="entry name" value="6-hairpin_glycosidase_sf"/>
</dbReference>
<evidence type="ECO:0000259" key="6">
    <source>
        <dbReference type="Pfam" id="PF08531"/>
    </source>
</evidence>
<evidence type="ECO:0000259" key="5">
    <source>
        <dbReference type="Pfam" id="PF05592"/>
    </source>
</evidence>
<feature type="domain" description="Alpha-L-rhamnosidase C-terminal" evidence="8">
    <location>
        <begin position="810"/>
        <end position="885"/>
    </location>
</feature>
<protein>
    <recommendedName>
        <fullName evidence="2">alpha-L-rhamnosidase</fullName>
        <ecNumber evidence="2">3.2.1.40</ecNumber>
    </recommendedName>
</protein>
<dbReference type="PANTHER" id="PTHR33307:SF11">
    <property type="entry name" value="ALPHA-L-RHAMNOSIDASE"/>
    <property type="match status" value="1"/>
</dbReference>
<dbReference type="AlphaFoldDB" id="A0A4U3L7J4"/>
<dbReference type="InterPro" id="IPR008902">
    <property type="entry name" value="Rhamnosid_concanavalin"/>
</dbReference>
<dbReference type="Pfam" id="PF17390">
    <property type="entry name" value="Bac_rhamnosid_C"/>
    <property type="match status" value="1"/>
</dbReference>
<feature type="domain" description="Alpha-L-rhamnosidase six-hairpin glycosidase" evidence="7">
    <location>
        <begin position="474"/>
        <end position="806"/>
    </location>
</feature>
<dbReference type="InterPro" id="IPR013737">
    <property type="entry name" value="Bac_rhamnosid_N"/>
</dbReference>
<keyword evidence="3" id="KW-0378">Hydrolase</keyword>
<dbReference type="InterPro" id="IPR012341">
    <property type="entry name" value="6hp_glycosidase-like_sf"/>
</dbReference>
<dbReference type="Pfam" id="PF25788">
    <property type="entry name" value="Ig_Rha78A_N"/>
    <property type="match status" value="1"/>
</dbReference>
<organism evidence="9 10">
    <name type="scientific">Ilyomonas limi</name>
    <dbReference type="NCBI Taxonomy" id="2575867"/>
    <lineage>
        <taxon>Bacteria</taxon>
        <taxon>Pseudomonadati</taxon>
        <taxon>Bacteroidota</taxon>
        <taxon>Chitinophagia</taxon>
        <taxon>Chitinophagales</taxon>
        <taxon>Chitinophagaceae</taxon>
        <taxon>Ilyomonas</taxon>
    </lineage>
</organism>
<dbReference type="PIRSF" id="PIRSF010631">
    <property type="entry name" value="A-rhamnsds"/>
    <property type="match status" value="1"/>
</dbReference>
<feature type="domain" description="Bacterial alpha-L-rhamnosidase N-terminal" evidence="6">
    <location>
        <begin position="186"/>
        <end position="353"/>
    </location>
</feature>
<dbReference type="Gene3D" id="2.60.40.10">
    <property type="entry name" value="Immunoglobulins"/>
    <property type="match status" value="1"/>
</dbReference>
<comment type="catalytic activity">
    <reaction evidence="1">
        <text>Hydrolysis of terminal non-reducing alpha-L-rhamnose residues in alpha-L-rhamnosides.</text>
        <dbReference type="EC" id="3.2.1.40"/>
    </reaction>
</comment>
<evidence type="ECO:0000313" key="9">
    <source>
        <dbReference type="EMBL" id="TKK71040.1"/>
    </source>
</evidence>
<dbReference type="Gene3D" id="2.60.420.10">
    <property type="entry name" value="Maltose phosphorylase, domain 3"/>
    <property type="match status" value="1"/>
</dbReference>
<dbReference type="EMBL" id="SZQL01000002">
    <property type="protein sequence ID" value="TKK71040.1"/>
    <property type="molecule type" value="Genomic_DNA"/>
</dbReference>
<dbReference type="Gene3D" id="2.60.120.260">
    <property type="entry name" value="Galactose-binding domain-like"/>
    <property type="match status" value="2"/>
</dbReference>
<dbReference type="GO" id="GO:0005975">
    <property type="term" value="P:carbohydrate metabolic process"/>
    <property type="evidence" value="ECO:0007669"/>
    <property type="project" value="InterPro"/>
</dbReference>
<evidence type="ECO:0000256" key="2">
    <source>
        <dbReference type="ARBA" id="ARBA00012652"/>
    </source>
</evidence>
<keyword evidence="10" id="KW-1185">Reference proteome</keyword>
<comment type="caution">
    <text evidence="9">The sequence shown here is derived from an EMBL/GenBank/DDBJ whole genome shotgun (WGS) entry which is preliminary data.</text>
</comment>
<reference evidence="9 10" key="1">
    <citation type="submission" date="2019-05" db="EMBL/GenBank/DDBJ databases">
        <title>Panacibacter sp. strain 17mud1-8 Genome sequencing and assembly.</title>
        <authorList>
            <person name="Chhetri G."/>
        </authorList>
    </citation>
    <scope>NUCLEOTIDE SEQUENCE [LARGE SCALE GENOMIC DNA]</scope>
    <source>
        <strain evidence="9 10">17mud1-8</strain>
    </source>
</reference>
<evidence type="ECO:0000259" key="8">
    <source>
        <dbReference type="Pfam" id="PF17390"/>
    </source>
</evidence>
<evidence type="ECO:0000256" key="3">
    <source>
        <dbReference type="ARBA" id="ARBA00022801"/>
    </source>
</evidence>
<dbReference type="RefSeq" id="WP_137260639.1">
    <property type="nucleotide sequence ID" value="NZ_SZQL01000002.1"/>
</dbReference>
<keyword evidence="4" id="KW-0732">Signal</keyword>
<feature type="chain" id="PRO_5020520612" description="alpha-L-rhamnosidase" evidence="4">
    <location>
        <begin position="22"/>
        <end position="912"/>
    </location>
</feature>
<evidence type="ECO:0000256" key="1">
    <source>
        <dbReference type="ARBA" id="ARBA00001445"/>
    </source>
</evidence>
<dbReference type="Pfam" id="PF05592">
    <property type="entry name" value="Bac_rhamnosid"/>
    <property type="match status" value="1"/>
</dbReference>
<dbReference type="GO" id="GO:0030596">
    <property type="term" value="F:alpha-L-rhamnosidase activity"/>
    <property type="evidence" value="ECO:0007669"/>
    <property type="project" value="UniProtKB-EC"/>
</dbReference>
<dbReference type="Pfam" id="PF08531">
    <property type="entry name" value="Bac_rhamnosid_N"/>
    <property type="match status" value="1"/>
</dbReference>
<accession>A0A4U3L7J4</accession>
<evidence type="ECO:0000259" key="7">
    <source>
        <dbReference type="Pfam" id="PF17389"/>
    </source>
</evidence>
<dbReference type="PANTHER" id="PTHR33307">
    <property type="entry name" value="ALPHA-RHAMNOSIDASE (EUROFUNG)"/>
    <property type="match status" value="1"/>
</dbReference>
<dbReference type="InterPro" id="IPR035398">
    <property type="entry name" value="Bac_rhamnosid_C"/>
</dbReference>
<dbReference type="Pfam" id="PF17389">
    <property type="entry name" value="Bac_rhamnosid6H"/>
    <property type="match status" value="1"/>
</dbReference>
<dbReference type="Gene3D" id="1.50.10.10">
    <property type="match status" value="1"/>
</dbReference>